<name>A0A6L6L9P9_9FIRM</name>
<dbReference type="EMBL" id="WNAJ01000042">
    <property type="protein sequence ID" value="MTR87150.1"/>
    <property type="molecule type" value="Genomic_DNA"/>
</dbReference>
<reference evidence="1 2" key="1">
    <citation type="journal article" date="2019" name="Nat. Med.">
        <title>A library of human gut bacterial isolates paired with longitudinal multiomics data enables mechanistic microbiome research.</title>
        <authorList>
            <person name="Poyet M."/>
            <person name="Groussin M."/>
            <person name="Gibbons S.M."/>
            <person name="Avila-Pacheco J."/>
            <person name="Jiang X."/>
            <person name="Kearney S.M."/>
            <person name="Perrotta A.R."/>
            <person name="Berdy B."/>
            <person name="Zhao S."/>
            <person name="Lieberman T.D."/>
            <person name="Swanson P.K."/>
            <person name="Smith M."/>
            <person name="Roesemann S."/>
            <person name="Alexander J.E."/>
            <person name="Rich S.A."/>
            <person name="Livny J."/>
            <person name="Vlamakis H."/>
            <person name="Clish C."/>
            <person name="Bullock K."/>
            <person name="Deik A."/>
            <person name="Scott J."/>
            <person name="Pierce K.A."/>
            <person name="Xavier R.J."/>
            <person name="Alm E.J."/>
        </authorList>
    </citation>
    <scope>NUCLEOTIDE SEQUENCE [LARGE SCALE GENOMIC DNA]</scope>
    <source>
        <strain evidence="1 2">BIOML-A1</strain>
    </source>
</reference>
<dbReference type="AlphaFoldDB" id="A0A6L6L9P9"/>
<protein>
    <recommendedName>
        <fullName evidence="3">DUF4375 domain-containing protein</fullName>
    </recommendedName>
</protein>
<evidence type="ECO:0000313" key="2">
    <source>
        <dbReference type="Proteomes" id="UP000478483"/>
    </source>
</evidence>
<sequence>MLTLQELLNGVKCLDENTLAELSDKLWELGTLDDIKEKVTPELFTLHICMNMVGNWQCDGWWYIICEQVKLVPFIPEALNALGLFTLKTAFEKVISCFPQDTIFTDDNNYIDTVNFLQNNRFKVSNKKLNSIPLEKRKEMVKKTRHCIEELEQLTEPLWGYASENNGWKIVLDYISAHK</sequence>
<comment type="caution">
    <text evidence="1">The sequence shown here is derived from an EMBL/GenBank/DDBJ whole genome shotgun (WGS) entry which is preliminary data.</text>
</comment>
<dbReference type="Proteomes" id="UP000478483">
    <property type="component" value="Unassembled WGS sequence"/>
</dbReference>
<proteinExistence type="predicted"/>
<dbReference type="RefSeq" id="WP_118413592.1">
    <property type="nucleotide sequence ID" value="NZ_QRPI01000037.1"/>
</dbReference>
<organism evidence="1 2">
    <name type="scientific">Roseburia intestinalis</name>
    <dbReference type="NCBI Taxonomy" id="166486"/>
    <lineage>
        <taxon>Bacteria</taxon>
        <taxon>Bacillati</taxon>
        <taxon>Bacillota</taxon>
        <taxon>Clostridia</taxon>
        <taxon>Lachnospirales</taxon>
        <taxon>Lachnospiraceae</taxon>
        <taxon>Roseburia</taxon>
    </lineage>
</organism>
<evidence type="ECO:0008006" key="3">
    <source>
        <dbReference type="Google" id="ProtNLM"/>
    </source>
</evidence>
<gene>
    <name evidence="1" type="ORF">GMD50_19440</name>
</gene>
<accession>A0A6L6L9P9</accession>
<evidence type="ECO:0000313" key="1">
    <source>
        <dbReference type="EMBL" id="MTR87150.1"/>
    </source>
</evidence>